<dbReference type="InterPro" id="IPR045886">
    <property type="entry name" value="ThiF/MoeB/HesA"/>
</dbReference>
<dbReference type="Gene3D" id="3.40.50.720">
    <property type="entry name" value="NAD(P)-binding Rossmann-like Domain"/>
    <property type="match status" value="1"/>
</dbReference>
<comment type="similarity">
    <text evidence="1">Belongs to the HesA/MoeB/ThiF family.</text>
</comment>
<dbReference type="EMBL" id="JACHHQ010000003">
    <property type="protein sequence ID" value="MBB5199865.1"/>
    <property type="molecule type" value="Genomic_DNA"/>
</dbReference>
<evidence type="ECO:0000313" key="3">
    <source>
        <dbReference type="EMBL" id="MBB5199865.1"/>
    </source>
</evidence>
<dbReference type="GO" id="GO:0008146">
    <property type="term" value="F:sulfotransferase activity"/>
    <property type="evidence" value="ECO:0007669"/>
    <property type="project" value="TreeGrafter"/>
</dbReference>
<evidence type="ECO:0000259" key="2">
    <source>
        <dbReference type="Pfam" id="PF00899"/>
    </source>
</evidence>
<evidence type="ECO:0000256" key="1">
    <source>
        <dbReference type="ARBA" id="ARBA00009919"/>
    </source>
</evidence>
<dbReference type="GO" id="GO:0016779">
    <property type="term" value="F:nucleotidyltransferase activity"/>
    <property type="evidence" value="ECO:0007669"/>
    <property type="project" value="UniProtKB-KW"/>
</dbReference>
<feature type="domain" description="THIF-type NAD/FAD binding fold" evidence="2">
    <location>
        <begin position="9"/>
        <end position="245"/>
    </location>
</feature>
<organism evidence="3 4">
    <name type="scientific">Glaciimonas immobilis</name>
    <dbReference type="NCBI Taxonomy" id="728004"/>
    <lineage>
        <taxon>Bacteria</taxon>
        <taxon>Pseudomonadati</taxon>
        <taxon>Pseudomonadota</taxon>
        <taxon>Betaproteobacteria</taxon>
        <taxon>Burkholderiales</taxon>
        <taxon>Oxalobacteraceae</taxon>
        <taxon>Glaciimonas</taxon>
    </lineage>
</organism>
<dbReference type="GO" id="GO:0005829">
    <property type="term" value="C:cytosol"/>
    <property type="evidence" value="ECO:0007669"/>
    <property type="project" value="TreeGrafter"/>
</dbReference>
<dbReference type="CDD" id="cd00757">
    <property type="entry name" value="ThiF_MoeB_HesA_family"/>
    <property type="match status" value="1"/>
</dbReference>
<name>A0A840RQ41_9BURK</name>
<dbReference type="PANTHER" id="PTHR10953">
    <property type="entry name" value="UBIQUITIN-ACTIVATING ENZYME E1"/>
    <property type="match status" value="1"/>
</dbReference>
<dbReference type="FunFam" id="3.40.50.720:FF:000080">
    <property type="entry name" value="Thiazole biosynthesis adenylyltransferase ThiF"/>
    <property type="match status" value="1"/>
</dbReference>
<dbReference type="AlphaFoldDB" id="A0A840RQ41"/>
<accession>A0A840RQ41</accession>
<dbReference type="GO" id="GO:0008641">
    <property type="term" value="F:ubiquitin-like modifier activating enzyme activity"/>
    <property type="evidence" value="ECO:0007669"/>
    <property type="project" value="InterPro"/>
</dbReference>
<reference evidence="3 4" key="1">
    <citation type="submission" date="2020-08" db="EMBL/GenBank/DDBJ databases">
        <title>Genomic Encyclopedia of Type Strains, Phase IV (KMG-IV): sequencing the most valuable type-strain genomes for metagenomic binning, comparative biology and taxonomic classification.</title>
        <authorList>
            <person name="Goeker M."/>
        </authorList>
    </citation>
    <scope>NUCLEOTIDE SEQUENCE [LARGE SCALE GENOMIC DNA]</scope>
    <source>
        <strain evidence="3 4">DSM 23240</strain>
    </source>
</reference>
<proteinExistence type="inferred from homology"/>
<dbReference type="PANTHER" id="PTHR10953:SF102">
    <property type="entry name" value="ADENYLYLTRANSFERASE AND SULFURTRANSFERASE MOCS3"/>
    <property type="match status" value="1"/>
</dbReference>
<dbReference type="NCBIfam" id="NF004281">
    <property type="entry name" value="PRK05690.1"/>
    <property type="match status" value="1"/>
</dbReference>
<keyword evidence="4" id="KW-1185">Reference proteome</keyword>
<dbReference type="SUPFAM" id="SSF69572">
    <property type="entry name" value="Activating enzymes of the ubiquitin-like proteins"/>
    <property type="match status" value="1"/>
</dbReference>
<gene>
    <name evidence="3" type="ORF">HNR39_001697</name>
</gene>
<comment type="caution">
    <text evidence="3">The sequence shown here is derived from an EMBL/GenBank/DDBJ whole genome shotgun (WGS) entry which is preliminary data.</text>
</comment>
<dbReference type="GO" id="GO:0004792">
    <property type="term" value="F:thiosulfate-cyanide sulfurtransferase activity"/>
    <property type="evidence" value="ECO:0007669"/>
    <property type="project" value="TreeGrafter"/>
</dbReference>
<keyword evidence="3" id="KW-0548">Nucleotidyltransferase</keyword>
<dbReference type="Pfam" id="PF00899">
    <property type="entry name" value="ThiF"/>
    <property type="match status" value="1"/>
</dbReference>
<keyword evidence="3" id="KW-0808">Transferase</keyword>
<dbReference type="RefSeq" id="WP_168056232.1">
    <property type="nucleotide sequence ID" value="NZ_JAAOZT010000009.1"/>
</dbReference>
<dbReference type="Proteomes" id="UP000571084">
    <property type="component" value="Unassembled WGS sequence"/>
</dbReference>
<sequence length="249" mass="27280">MNDSQLLRYSRHIFLDEIGIHGQQRLLDSHALVIGAGGLGCPAAIYLASAGVGTISIYDPDIVDITNLQRQIAHDTFTLGMQKVESIKIRLNAINPEVIVNAIPRILAGDELEKMVRRSDVVLDCSDNFKTRYEVNAVCVKNRIPLITGAAIYLEGHLCTFDFRNSATPCYFCLYDTNLNVADMRCSVMGVFSPLTGVIGSMQAAEAIKLLGDFGTTIAGRLQVLDINSMTWESLVFEKNASCEVCSVK</sequence>
<dbReference type="InterPro" id="IPR035985">
    <property type="entry name" value="Ubiquitin-activating_enz"/>
</dbReference>
<dbReference type="InterPro" id="IPR000594">
    <property type="entry name" value="ThiF_NAD_FAD-bd"/>
</dbReference>
<evidence type="ECO:0000313" key="4">
    <source>
        <dbReference type="Proteomes" id="UP000571084"/>
    </source>
</evidence>
<protein>
    <submittedName>
        <fullName evidence="3">Molybdopterin/thiamine biosynthesis adenylyltransferase</fullName>
    </submittedName>
</protein>